<gene>
    <name evidence="2" type="primary">Necator_chrI.g297</name>
    <name evidence="2" type="ORF">RB195_004176</name>
</gene>
<keyword evidence="1" id="KW-0472">Membrane</keyword>
<dbReference type="Proteomes" id="UP001303046">
    <property type="component" value="Unassembled WGS sequence"/>
</dbReference>
<protein>
    <submittedName>
        <fullName evidence="2">Uncharacterized protein</fullName>
    </submittedName>
</protein>
<evidence type="ECO:0000313" key="2">
    <source>
        <dbReference type="EMBL" id="KAK6725699.1"/>
    </source>
</evidence>
<proteinExistence type="predicted"/>
<dbReference type="EMBL" id="JAVFWL010000001">
    <property type="protein sequence ID" value="KAK6725699.1"/>
    <property type="molecule type" value="Genomic_DNA"/>
</dbReference>
<organism evidence="2 3">
    <name type="scientific">Necator americanus</name>
    <name type="common">Human hookworm</name>
    <dbReference type="NCBI Taxonomy" id="51031"/>
    <lineage>
        <taxon>Eukaryota</taxon>
        <taxon>Metazoa</taxon>
        <taxon>Ecdysozoa</taxon>
        <taxon>Nematoda</taxon>
        <taxon>Chromadorea</taxon>
        <taxon>Rhabditida</taxon>
        <taxon>Rhabditina</taxon>
        <taxon>Rhabditomorpha</taxon>
        <taxon>Strongyloidea</taxon>
        <taxon>Ancylostomatidae</taxon>
        <taxon>Bunostominae</taxon>
        <taxon>Necator</taxon>
    </lineage>
</organism>
<comment type="caution">
    <text evidence="2">The sequence shown here is derived from an EMBL/GenBank/DDBJ whole genome shotgun (WGS) entry which is preliminary data.</text>
</comment>
<reference evidence="2 3" key="1">
    <citation type="submission" date="2023-08" db="EMBL/GenBank/DDBJ databases">
        <title>A Necator americanus chromosomal reference genome.</title>
        <authorList>
            <person name="Ilik V."/>
            <person name="Petrzelkova K.J."/>
            <person name="Pardy F."/>
            <person name="Fuh T."/>
            <person name="Niatou-Singa F.S."/>
            <person name="Gouil Q."/>
            <person name="Baker L."/>
            <person name="Ritchie M.E."/>
            <person name="Jex A.R."/>
            <person name="Gazzola D."/>
            <person name="Li H."/>
            <person name="Toshio Fujiwara R."/>
            <person name="Zhan B."/>
            <person name="Aroian R.V."/>
            <person name="Pafco B."/>
            <person name="Schwarz E.M."/>
        </authorList>
    </citation>
    <scope>NUCLEOTIDE SEQUENCE [LARGE SCALE GENOMIC DNA]</scope>
    <source>
        <strain evidence="2 3">Aroian</strain>
        <tissue evidence="2">Whole animal</tissue>
    </source>
</reference>
<keyword evidence="1" id="KW-0812">Transmembrane</keyword>
<name>A0ABR1BLA3_NECAM</name>
<keyword evidence="1" id="KW-1133">Transmembrane helix</keyword>
<evidence type="ECO:0000313" key="3">
    <source>
        <dbReference type="Proteomes" id="UP001303046"/>
    </source>
</evidence>
<accession>A0ABR1BLA3</accession>
<sequence length="122" mass="14038">MPSNTKGPHAYEGPPIWQKWQRASAPRRRFNCASGWRRKRPSCKHRSLGNSSNATNIKIFHRKEINCLVNSNKEIKNRGKHRSPHISVLHLPALAIVFISTIQLLQWKITAVHTLATVFRQL</sequence>
<keyword evidence="3" id="KW-1185">Reference proteome</keyword>
<evidence type="ECO:0000256" key="1">
    <source>
        <dbReference type="SAM" id="Phobius"/>
    </source>
</evidence>
<feature type="transmembrane region" description="Helical" evidence="1">
    <location>
        <begin position="86"/>
        <end position="105"/>
    </location>
</feature>